<organism evidence="2 3">
    <name type="scientific">Fistulifera solaris</name>
    <name type="common">Oleaginous diatom</name>
    <dbReference type="NCBI Taxonomy" id="1519565"/>
    <lineage>
        <taxon>Eukaryota</taxon>
        <taxon>Sar</taxon>
        <taxon>Stramenopiles</taxon>
        <taxon>Ochrophyta</taxon>
        <taxon>Bacillariophyta</taxon>
        <taxon>Bacillariophyceae</taxon>
        <taxon>Bacillariophycidae</taxon>
        <taxon>Naviculales</taxon>
        <taxon>Naviculaceae</taxon>
        <taxon>Fistulifera</taxon>
    </lineage>
</organism>
<reference evidence="2 3" key="1">
    <citation type="journal article" date="2015" name="Plant Cell">
        <title>Oil accumulation by the oleaginous diatom Fistulifera solaris as revealed by the genome and transcriptome.</title>
        <authorList>
            <person name="Tanaka T."/>
            <person name="Maeda Y."/>
            <person name="Veluchamy A."/>
            <person name="Tanaka M."/>
            <person name="Abida H."/>
            <person name="Marechal E."/>
            <person name="Bowler C."/>
            <person name="Muto M."/>
            <person name="Sunaga Y."/>
            <person name="Tanaka M."/>
            <person name="Yoshino T."/>
            <person name="Taniguchi T."/>
            <person name="Fukuda Y."/>
            <person name="Nemoto M."/>
            <person name="Matsumoto M."/>
            <person name="Wong P.S."/>
            <person name="Aburatani S."/>
            <person name="Fujibuchi W."/>
        </authorList>
    </citation>
    <scope>NUCLEOTIDE SEQUENCE [LARGE SCALE GENOMIC DNA]</scope>
    <source>
        <strain evidence="2 3">JPCC DA0580</strain>
    </source>
</reference>
<keyword evidence="3" id="KW-1185">Reference proteome</keyword>
<keyword evidence="1" id="KW-1133">Transmembrane helix</keyword>
<sequence>MSCEACEPDHFCTPDDAFPRCLHCAFCSVMTTGCPTQCSCTSHELCGSNAYCAVYDTHQNVCTSCEQCPHRRPFDGGTCPDHCFCTSSQECAEGSYCQRQRSGAGSCMSCASQVGCAEHLLLSKMNETCREVCPYDYECQQHADCVHEGSWCSFNHRCHNCSQACWAEQRLLEPHVEVICDDDCNTTAWLEERTSHLPLDEWSELPYISIDYSCPETCCDWGMQRPQQARATSFTVGPCIASINVHGAWYDGSQADWESPQDFVSQSTPCRKIQYQFPEGFPKVVSEIVCDEVIPPCASENRTLALLITNETHTVFVEGFPFVEAYDDTGFTCVLEVAASEISATFFLSLGILGAIFLMIILYLIRRSKKS</sequence>
<evidence type="ECO:0000256" key="1">
    <source>
        <dbReference type="SAM" id="Phobius"/>
    </source>
</evidence>
<dbReference type="AlphaFoldDB" id="A0A1Z5K3T1"/>
<name>A0A1Z5K3T1_FISSO</name>
<protein>
    <submittedName>
        <fullName evidence="2">Uncharacterized protein</fullName>
    </submittedName>
</protein>
<feature type="transmembrane region" description="Helical" evidence="1">
    <location>
        <begin position="346"/>
        <end position="365"/>
    </location>
</feature>
<dbReference type="Proteomes" id="UP000198406">
    <property type="component" value="Unassembled WGS sequence"/>
</dbReference>
<proteinExistence type="predicted"/>
<keyword evidence="1" id="KW-0472">Membrane</keyword>
<dbReference type="EMBL" id="BDSP01000152">
    <property type="protein sequence ID" value="GAX20885.1"/>
    <property type="molecule type" value="Genomic_DNA"/>
</dbReference>
<accession>A0A1Z5K3T1</accession>
<comment type="caution">
    <text evidence="2">The sequence shown here is derived from an EMBL/GenBank/DDBJ whole genome shotgun (WGS) entry which is preliminary data.</text>
</comment>
<evidence type="ECO:0000313" key="3">
    <source>
        <dbReference type="Proteomes" id="UP000198406"/>
    </source>
</evidence>
<keyword evidence="1" id="KW-0812">Transmembrane</keyword>
<evidence type="ECO:0000313" key="2">
    <source>
        <dbReference type="EMBL" id="GAX20885.1"/>
    </source>
</evidence>
<dbReference type="InParanoid" id="A0A1Z5K3T1"/>
<gene>
    <name evidence="2" type="ORF">FisN_7Hh206</name>
</gene>